<evidence type="ECO:0000259" key="6">
    <source>
        <dbReference type="Pfam" id="PF01386"/>
    </source>
</evidence>
<dbReference type="InterPro" id="IPR020056">
    <property type="entry name" value="Rbsml_bL25/Gln-tRNA_synth_N"/>
</dbReference>
<dbReference type="GO" id="GO:0003735">
    <property type="term" value="F:structural constituent of ribosome"/>
    <property type="evidence" value="ECO:0007669"/>
    <property type="project" value="InterPro"/>
</dbReference>
<dbReference type="NCBIfam" id="NF004131">
    <property type="entry name" value="PRK05618.2-1"/>
    <property type="match status" value="1"/>
</dbReference>
<dbReference type="PANTHER" id="PTHR33284">
    <property type="entry name" value="RIBOSOMAL PROTEIN L25/GLN-TRNA SYNTHETASE, ANTI-CODON-BINDING DOMAIN-CONTAINING PROTEIN"/>
    <property type="match status" value="1"/>
</dbReference>
<evidence type="ECO:0000256" key="1">
    <source>
        <dbReference type="ARBA" id="ARBA00022730"/>
    </source>
</evidence>
<dbReference type="Gene3D" id="2.170.120.20">
    <property type="entry name" value="Ribosomal protein L25, beta domain"/>
    <property type="match status" value="1"/>
</dbReference>
<dbReference type="Proteomes" id="UP000291933">
    <property type="component" value="Unassembled WGS sequence"/>
</dbReference>
<dbReference type="HAMAP" id="MF_01334">
    <property type="entry name" value="Ribosomal_bL25_CTC"/>
    <property type="match status" value="1"/>
</dbReference>
<dbReference type="GO" id="GO:0022625">
    <property type="term" value="C:cytosolic large ribosomal subunit"/>
    <property type="evidence" value="ECO:0007669"/>
    <property type="project" value="TreeGrafter"/>
</dbReference>
<comment type="caution">
    <text evidence="8">The sequence shown here is derived from an EMBL/GenBank/DDBJ whole genome shotgun (WGS) entry which is preliminary data.</text>
</comment>
<evidence type="ECO:0000256" key="3">
    <source>
        <dbReference type="ARBA" id="ARBA00022980"/>
    </source>
</evidence>
<feature type="domain" description="Large ribosomal subunit protein bL25 beta" evidence="7">
    <location>
        <begin position="99"/>
        <end position="182"/>
    </location>
</feature>
<dbReference type="Pfam" id="PF14693">
    <property type="entry name" value="Ribosomal_TL5_C"/>
    <property type="match status" value="1"/>
</dbReference>
<keyword evidence="2 5" id="KW-0694">RNA-binding</keyword>
<dbReference type="InterPro" id="IPR020057">
    <property type="entry name" value="Ribosomal_bL25_b-dom"/>
</dbReference>
<dbReference type="RefSeq" id="WP_131171896.1">
    <property type="nucleotide sequence ID" value="NZ_FXTL01000006.1"/>
</dbReference>
<comment type="function">
    <text evidence="5">This is one of the proteins that binds to the 5S RNA in the ribosome where it forms part of the central protuberance.</text>
</comment>
<evidence type="ECO:0000256" key="4">
    <source>
        <dbReference type="ARBA" id="ARBA00023274"/>
    </source>
</evidence>
<dbReference type="Gene3D" id="2.40.240.10">
    <property type="entry name" value="Ribosomal Protein L25, Chain P"/>
    <property type="match status" value="1"/>
</dbReference>
<protein>
    <recommendedName>
        <fullName evidence="5">Large ribosomal subunit protein bL25</fullName>
    </recommendedName>
    <alternativeName>
        <fullName evidence="5">General stress protein CTC</fullName>
    </alternativeName>
</protein>
<dbReference type="OrthoDB" id="5242980at2"/>
<keyword evidence="1 5" id="KW-0699">rRNA-binding</keyword>
<dbReference type="InterPro" id="IPR020930">
    <property type="entry name" value="Ribosomal_uL5_bac-type"/>
</dbReference>
<evidence type="ECO:0000256" key="2">
    <source>
        <dbReference type="ARBA" id="ARBA00022884"/>
    </source>
</evidence>
<dbReference type="NCBIfam" id="TIGR00731">
    <property type="entry name" value="bL25_bact_ctc"/>
    <property type="match status" value="1"/>
</dbReference>
<evidence type="ECO:0000259" key="7">
    <source>
        <dbReference type="Pfam" id="PF14693"/>
    </source>
</evidence>
<dbReference type="InterPro" id="IPR011035">
    <property type="entry name" value="Ribosomal_bL25/Gln-tRNA_synth"/>
</dbReference>
<dbReference type="InterPro" id="IPR001021">
    <property type="entry name" value="Ribosomal_bL25_long"/>
</dbReference>
<evidence type="ECO:0000256" key="5">
    <source>
        <dbReference type="HAMAP-Rule" id="MF_01334"/>
    </source>
</evidence>
<dbReference type="InterPro" id="IPR037121">
    <property type="entry name" value="Ribosomal_bL25_C"/>
</dbReference>
<dbReference type="Pfam" id="PF01386">
    <property type="entry name" value="Ribosomal_L25p"/>
    <property type="match status" value="1"/>
</dbReference>
<comment type="subunit">
    <text evidence="5">Part of the 50S ribosomal subunit; part of the 5S rRNA/L5/L18/L25 subcomplex. Contacts the 5S rRNA. Binds to the 5S rRNA independently of L5 and L18.</text>
</comment>
<reference evidence="8 9" key="1">
    <citation type="submission" date="2019-01" db="EMBL/GenBank/DDBJ databases">
        <title>Lactibacter flavus gen. nov., sp. nov., a novel bacterium of the family Propionibacteriaceae isolated from raw milk and dairy products.</title>
        <authorList>
            <person name="Huptas C."/>
            <person name="Wenning M."/>
            <person name="Breitenwieser F."/>
            <person name="Doll E."/>
            <person name="Von Neubeck M."/>
            <person name="Busse H.-J."/>
            <person name="Scherer S."/>
        </authorList>
    </citation>
    <scope>NUCLEOTIDE SEQUENCE [LARGE SCALE GENOMIC DNA]</scope>
    <source>
        <strain evidence="8 9">DSM 22130</strain>
    </source>
</reference>
<keyword evidence="4 5" id="KW-0687">Ribonucleoprotein</keyword>
<gene>
    <name evidence="5" type="primary">rplY</name>
    <name evidence="5" type="synonym">ctc</name>
    <name evidence="8" type="ORF">ET996_07250</name>
</gene>
<feature type="domain" description="Large ribosomal subunit protein bL25 L25" evidence="6">
    <location>
        <begin position="7"/>
        <end position="91"/>
    </location>
</feature>
<proteinExistence type="inferred from homology"/>
<accession>A0A4Q9KKT2</accession>
<dbReference type="GO" id="GO:0006412">
    <property type="term" value="P:translation"/>
    <property type="evidence" value="ECO:0007669"/>
    <property type="project" value="UniProtKB-UniRule"/>
</dbReference>
<dbReference type="AlphaFoldDB" id="A0A4Q9KKT2"/>
<sequence length="203" mass="21635">MSNEIKLVAESRDEFGKGASRRIRRAGKVPAVLYGHGTDPVHITLPAHETLLALRTANALLALDLGGKKQLALPKQVQRDPIRGTLDHVDLILVRKGEKVTVEIQLVVVGELSESDLVLNQDQQTLALEVEATNIPTSIEVNIEGLGAGDRITVADLTLPEGASYHGVEAAEDNVIVSVVVAKDEVEETEAAEGEDAAAEDAE</sequence>
<dbReference type="SUPFAM" id="SSF50715">
    <property type="entry name" value="Ribosomal protein L25-like"/>
    <property type="match status" value="1"/>
</dbReference>
<dbReference type="InterPro" id="IPR029751">
    <property type="entry name" value="Ribosomal_L25_dom"/>
</dbReference>
<dbReference type="PANTHER" id="PTHR33284:SF1">
    <property type="entry name" value="RIBOSOMAL PROTEIN L25_GLN-TRNA SYNTHETASE, ANTI-CODON-BINDING DOMAIN-CONTAINING PROTEIN"/>
    <property type="match status" value="1"/>
</dbReference>
<evidence type="ECO:0000313" key="8">
    <source>
        <dbReference type="EMBL" id="TBT95058.1"/>
    </source>
</evidence>
<dbReference type="EMBL" id="SDMR01000007">
    <property type="protein sequence ID" value="TBT95058.1"/>
    <property type="molecule type" value="Genomic_DNA"/>
</dbReference>
<dbReference type="CDD" id="cd00495">
    <property type="entry name" value="Ribosomal_L25_TL5_CTC"/>
    <property type="match status" value="1"/>
</dbReference>
<evidence type="ECO:0000313" key="9">
    <source>
        <dbReference type="Proteomes" id="UP000291933"/>
    </source>
</evidence>
<name>A0A4Q9KKT2_PROTD</name>
<comment type="similarity">
    <text evidence="5">Belongs to the bacterial ribosomal protein bL25 family. CTC subfamily.</text>
</comment>
<keyword evidence="3 5" id="KW-0689">Ribosomal protein</keyword>
<keyword evidence="9" id="KW-1185">Reference proteome</keyword>
<dbReference type="GO" id="GO:0008097">
    <property type="term" value="F:5S rRNA binding"/>
    <property type="evidence" value="ECO:0007669"/>
    <property type="project" value="InterPro"/>
</dbReference>
<organism evidence="8 9">
    <name type="scientific">Propioniciclava tarda</name>
    <dbReference type="NCBI Taxonomy" id="433330"/>
    <lineage>
        <taxon>Bacteria</taxon>
        <taxon>Bacillati</taxon>
        <taxon>Actinomycetota</taxon>
        <taxon>Actinomycetes</taxon>
        <taxon>Propionibacteriales</taxon>
        <taxon>Propionibacteriaceae</taxon>
        <taxon>Propioniciclava</taxon>
    </lineage>
</organism>